<dbReference type="RefSeq" id="XP_037216531.1">
    <property type="nucleotide sequence ID" value="XM_037367137.1"/>
</dbReference>
<accession>A0A8H6S987</accession>
<dbReference type="EMBL" id="JACAZF010000009">
    <property type="protein sequence ID" value="KAF7295168.1"/>
    <property type="molecule type" value="Genomic_DNA"/>
</dbReference>
<evidence type="ECO:0000313" key="3">
    <source>
        <dbReference type="Proteomes" id="UP000636479"/>
    </source>
</evidence>
<dbReference type="OrthoDB" id="3364608at2759"/>
<evidence type="ECO:0000256" key="1">
    <source>
        <dbReference type="SAM" id="MobiDB-lite"/>
    </source>
</evidence>
<dbReference type="Proteomes" id="UP000636479">
    <property type="component" value="Unassembled WGS sequence"/>
</dbReference>
<evidence type="ECO:0000313" key="2">
    <source>
        <dbReference type="EMBL" id="KAF7295168.1"/>
    </source>
</evidence>
<dbReference type="GeneID" id="59349653"/>
<proteinExistence type="predicted"/>
<keyword evidence="3" id="KW-1185">Reference proteome</keyword>
<gene>
    <name evidence="2" type="ORF">MIND_01055600</name>
</gene>
<feature type="region of interest" description="Disordered" evidence="1">
    <location>
        <begin position="162"/>
        <end position="186"/>
    </location>
</feature>
<comment type="caution">
    <text evidence="2">The sequence shown here is derived from an EMBL/GenBank/DDBJ whole genome shotgun (WGS) entry which is preliminary data.</text>
</comment>
<reference evidence="2" key="1">
    <citation type="submission" date="2020-05" db="EMBL/GenBank/DDBJ databases">
        <title>Mycena genomes resolve the evolution of fungal bioluminescence.</title>
        <authorList>
            <person name="Tsai I.J."/>
        </authorList>
    </citation>
    <scope>NUCLEOTIDE SEQUENCE</scope>
    <source>
        <strain evidence="2">171206Taipei</strain>
    </source>
</reference>
<feature type="region of interest" description="Disordered" evidence="1">
    <location>
        <begin position="1"/>
        <end position="132"/>
    </location>
</feature>
<dbReference type="AlphaFoldDB" id="A0A8H6S987"/>
<name>A0A8H6S987_9AGAR</name>
<sequence length="208" mass="23312">MAGRFPHHQISVSLPTPPRTTHKRKRVNDVEGGSFTSDEEDENSTRARAKRVRDAESEESFWLQGPSKSNSLLLFTRKQEPFTKQLESPPHTPTTKSHFASPPTTPPSKPAPNLTFRDSPDNPFLATPIGPDDEVIVTSESVLREEKPTMTYVFRGIRRDFPNPHYGVPPNPNSQLPPEHPDFEPDEAAVPKLLFGVKSRQTARSAQQ</sequence>
<organism evidence="2 3">
    <name type="scientific">Mycena indigotica</name>
    <dbReference type="NCBI Taxonomy" id="2126181"/>
    <lineage>
        <taxon>Eukaryota</taxon>
        <taxon>Fungi</taxon>
        <taxon>Dikarya</taxon>
        <taxon>Basidiomycota</taxon>
        <taxon>Agaricomycotina</taxon>
        <taxon>Agaricomycetes</taxon>
        <taxon>Agaricomycetidae</taxon>
        <taxon>Agaricales</taxon>
        <taxon>Marasmiineae</taxon>
        <taxon>Mycenaceae</taxon>
        <taxon>Mycena</taxon>
    </lineage>
</organism>
<protein>
    <submittedName>
        <fullName evidence="2">Uncharacterized protein</fullName>
    </submittedName>
</protein>